<dbReference type="Proteomes" id="UP001562357">
    <property type="component" value="Unassembled WGS sequence"/>
</dbReference>
<feature type="transmembrane region" description="Helical" evidence="7">
    <location>
        <begin position="120"/>
        <end position="142"/>
    </location>
</feature>
<protein>
    <recommendedName>
        <fullName evidence="8">Major facilitator superfamily (MFS) profile domain-containing protein</fullName>
    </recommendedName>
</protein>
<comment type="caution">
    <text evidence="9">The sequence shown here is derived from an EMBL/GenBank/DDBJ whole genome shotgun (WGS) entry which is preliminary data.</text>
</comment>
<accession>A0ABQ0CL81</accession>
<dbReference type="InterPro" id="IPR011701">
    <property type="entry name" value="MFS"/>
</dbReference>
<keyword evidence="10" id="KW-1185">Reference proteome</keyword>
<dbReference type="InterPro" id="IPR020846">
    <property type="entry name" value="MFS_dom"/>
</dbReference>
<evidence type="ECO:0000256" key="3">
    <source>
        <dbReference type="ARBA" id="ARBA00022692"/>
    </source>
</evidence>
<comment type="subcellular location">
    <subcellularLocation>
        <location evidence="1">Membrane</location>
        <topology evidence="1">Multi-pass membrane protein</topology>
    </subcellularLocation>
</comment>
<feature type="compositionally biased region" description="Basic and acidic residues" evidence="6">
    <location>
        <begin position="1"/>
        <end position="11"/>
    </location>
</feature>
<feature type="compositionally biased region" description="Basic residues" evidence="6">
    <location>
        <begin position="301"/>
        <end position="311"/>
    </location>
</feature>
<reference evidence="10" key="1">
    <citation type="submission" date="2024-06" db="EMBL/GenBank/DDBJ databases">
        <title>Draft Genome Sequences of Epichloe bromicola Strains Isolated from Elymus ciliaris.</title>
        <authorList>
            <consortium name="Epichloe bromicola genome sequencing consortium"/>
            <person name="Miura A."/>
            <person name="Imano S."/>
            <person name="Ashida A."/>
            <person name="Sato I."/>
            <person name="Chiba S."/>
            <person name="Tanaka A."/>
            <person name="Camagna M."/>
            <person name="Takemoto D."/>
        </authorList>
    </citation>
    <scope>NUCLEOTIDE SEQUENCE [LARGE SCALE GENOMIC DNA]</scope>
    <source>
        <strain evidence="10">DP</strain>
    </source>
</reference>
<feature type="transmembrane region" description="Helical" evidence="7">
    <location>
        <begin position="359"/>
        <end position="378"/>
    </location>
</feature>
<dbReference type="PANTHER" id="PTHR43791">
    <property type="entry name" value="PERMEASE-RELATED"/>
    <property type="match status" value="1"/>
</dbReference>
<evidence type="ECO:0000256" key="7">
    <source>
        <dbReference type="SAM" id="Phobius"/>
    </source>
</evidence>
<proteinExistence type="predicted"/>
<feature type="transmembrane region" description="Helical" evidence="7">
    <location>
        <begin position="317"/>
        <end position="339"/>
    </location>
</feature>
<feature type="transmembrane region" description="Helical" evidence="7">
    <location>
        <begin position="242"/>
        <end position="265"/>
    </location>
</feature>
<sequence>MAHDPGRRSAESADFAIDDSDEEAVEDYELRSDVGGPETYEMRRRADGRADGRLSVSTVASFQLYTPDEEAAVKRKFDRKLVLFLALLFMLSFLDRSNIGNARIAGMDQDLQTTPPRPDWYEWSLTAFYMSYIAFEWMSLLYRLVPAHVVVSLAVLTWGLAASLQAVAPSYPVLMALRVLLGVGEAGIAGIPFYLSFFFRREELAFRIAIFVSAAPLATSFASTLAYVIVRVADALSSPIAPWRLLFLIEGLPSVLASVVAWSAIPDGPGSARYLTRREKKVAVLRLRSSSSSSPNDDEHHHHHHHHHHRHLRPRELLAVLIDPVACTTSAMLFLTNMAYSSLPVFLPTIMTDMGHDALTSQALSAPPYLCAFVAVLFTAHMSDRLRARTVPIVIHALSSSAGYAVLALARPLGLPNLVRYAAVYPAAVGFFNVATLVIAWTINNQASPARQGAGFAILQFVGQCGPLVGTRLYPEGDAPYYARGMTACAAAMLTVAALALALRTYLRRRNGTMDEADSEPTGEGGAVVDEEQGLVGEGTTARRKTGLAQSFRYML</sequence>
<name>A0ABQ0CL81_9HYPO</name>
<dbReference type="PANTHER" id="PTHR43791:SF27">
    <property type="entry name" value="TRANSPORTER, PUTATIVE (AFU_ORTHOLOGUE AFUA_2G15730)-RELATED"/>
    <property type="match status" value="1"/>
</dbReference>
<evidence type="ECO:0000256" key="1">
    <source>
        <dbReference type="ARBA" id="ARBA00004141"/>
    </source>
</evidence>
<organism evidence="9 10">
    <name type="scientific">Epichloe bromicola</name>
    <dbReference type="NCBI Taxonomy" id="79588"/>
    <lineage>
        <taxon>Eukaryota</taxon>
        <taxon>Fungi</taxon>
        <taxon>Dikarya</taxon>
        <taxon>Ascomycota</taxon>
        <taxon>Pezizomycotina</taxon>
        <taxon>Sordariomycetes</taxon>
        <taxon>Hypocreomycetidae</taxon>
        <taxon>Hypocreales</taxon>
        <taxon>Clavicipitaceae</taxon>
        <taxon>Epichloe</taxon>
    </lineage>
</organism>
<feature type="transmembrane region" description="Helical" evidence="7">
    <location>
        <begin position="390"/>
        <end position="410"/>
    </location>
</feature>
<dbReference type="Pfam" id="PF07690">
    <property type="entry name" value="MFS_1"/>
    <property type="match status" value="1"/>
</dbReference>
<dbReference type="InterPro" id="IPR036259">
    <property type="entry name" value="MFS_trans_sf"/>
</dbReference>
<keyword evidence="2" id="KW-0813">Transport</keyword>
<dbReference type="PROSITE" id="PS50850">
    <property type="entry name" value="MFS"/>
    <property type="match status" value="1"/>
</dbReference>
<evidence type="ECO:0000313" key="10">
    <source>
        <dbReference type="Proteomes" id="UP001562357"/>
    </source>
</evidence>
<evidence type="ECO:0000256" key="4">
    <source>
        <dbReference type="ARBA" id="ARBA00022989"/>
    </source>
</evidence>
<feature type="domain" description="Major facilitator superfamily (MFS) profile" evidence="8">
    <location>
        <begin position="81"/>
        <end position="510"/>
    </location>
</feature>
<feature type="transmembrane region" description="Helical" evidence="7">
    <location>
        <begin position="422"/>
        <end position="443"/>
    </location>
</feature>
<feature type="region of interest" description="Disordered" evidence="6">
    <location>
        <begin position="1"/>
        <end position="35"/>
    </location>
</feature>
<dbReference type="EMBL" id="BAAFGZ010000071">
    <property type="protein sequence ID" value="GAB0134199.1"/>
    <property type="molecule type" value="Genomic_DNA"/>
</dbReference>
<feature type="transmembrane region" description="Helical" evidence="7">
    <location>
        <begin position="204"/>
        <end position="230"/>
    </location>
</feature>
<keyword evidence="4 7" id="KW-1133">Transmembrane helix</keyword>
<feature type="transmembrane region" description="Helical" evidence="7">
    <location>
        <begin position="149"/>
        <end position="168"/>
    </location>
</feature>
<dbReference type="Gene3D" id="1.20.1250.20">
    <property type="entry name" value="MFS general substrate transporter like domains"/>
    <property type="match status" value="1"/>
</dbReference>
<feature type="transmembrane region" description="Helical" evidence="7">
    <location>
        <begin position="174"/>
        <end position="197"/>
    </location>
</feature>
<evidence type="ECO:0000256" key="6">
    <source>
        <dbReference type="SAM" id="MobiDB-lite"/>
    </source>
</evidence>
<gene>
    <name evidence="9" type="primary">g2580</name>
    <name evidence="9" type="ORF">EsDP_00002580</name>
</gene>
<feature type="transmembrane region" description="Helical" evidence="7">
    <location>
        <begin position="81"/>
        <end position="100"/>
    </location>
</feature>
<keyword evidence="3 7" id="KW-0812">Transmembrane</keyword>
<feature type="region of interest" description="Disordered" evidence="6">
    <location>
        <begin position="290"/>
        <end position="311"/>
    </location>
</feature>
<feature type="transmembrane region" description="Helical" evidence="7">
    <location>
        <begin position="481"/>
        <end position="503"/>
    </location>
</feature>
<feature type="compositionally biased region" description="Acidic residues" evidence="6">
    <location>
        <begin position="16"/>
        <end position="27"/>
    </location>
</feature>
<evidence type="ECO:0000256" key="5">
    <source>
        <dbReference type="ARBA" id="ARBA00023136"/>
    </source>
</evidence>
<dbReference type="SUPFAM" id="SSF103473">
    <property type="entry name" value="MFS general substrate transporter"/>
    <property type="match status" value="1"/>
</dbReference>
<evidence type="ECO:0000256" key="2">
    <source>
        <dbReference type="ARBA" id="ARBA00022448"/>
    </source>
</evidence>
<keyword evidence="5 7" id="KW-0472">Membrane</keyword>
<evidence type="ECO:0000259" key="8">
    <source>
        <dbReference type="PROSITE" id="PS50850"/>
    </source>
</evidence>
<feature type="transmembrane region" description="Helical" evidence="7">
    <location>
        <begin position="455"/>
        <end position="475"/>
    </location>
</feature>
<evidence type="ECO:0000313" key="9">
    <source>
        <dbReference type="EMBL" id="GAB0134199.1"/>
    </source>
</evidence>